<accession>A0A4U7N438</accession>
<feature type="domain" description="T6SS Phospholipase effector Tle1-like catalytic" evidence="1">
    <location>
        <begin position="33"/>
        <end position="281"/>
    </location>
</feature>
<keyword evidence="3" id="KW-1185">Reference proteome</keyword>
<dbReference type="EMBL" id="SULI01000011">
    <property type="protein sequence ID" value="TKZ20519.1"/>
    <property type="molecule type" value="Genomic_DNA"/>
</dbReference>
<reference evidence="2 3" key="1">
    <citation type="submission" date="2019-04" db="EMBL/GenBank/DDBJ databases">
        <title>Genome sequence of Pelagicola litoralis CL-ES2.</title>
        <authorList>
            <person name="Cao J."/>
        </authorList>
    </citation>
    <scope>NUCLEOTIDE SEQUENCE [LARGE SCALE GENOMIC DNA]</scope>
    <source>
        <strain evidence="2 3">CL-ES2</strain>
    </source>
</reference>
<protein>
    <submittedName>
        <fullName evidence="2">DUF2235 domain-containing protein</fullName>
    </submittedName>
</protein>
<dbReference type="AlphaFoldDB" id="A0A4U7N438"/>
<dbReference type="InterPro" id="IPR029058">
    <property type="entry name" value="AB_hydrolase_fold"/>
</dbReference>
<dbReference type="PANTHER" id="PTHR33840">
    <property type="match status" value="1"/>
</dbReference>
<evidence type="ECO:0000313" key="3">
    <source>
        <dbReference type="Proteomes" id="UP000306575"/>
    </source>
</evidence>
<dbReference type="RefSeq" id="WP_138016364.1">
    <property type="nucleotide sequence ID" value="NZ_SULI01000011.1"/>
</dbReference>
<dbReference type="OrthoDB" id="4378831at2"/>
<gene>
    <name evidence="2" type="ORF">FAP39_10545</name>
</gene>
<organism evidence="2 3">
    <name type="scientific">Shimia litoralis</name>
    <dbReference type="NCBI Taxonomy" id="420403"/>
    <lineage>
        <taxon>Bacteria</taxon>
        <taxon>Pseudomonadati</taxon>
        <taxon>Pseudomonadota</taxon>
        <taxon>Alphaproteobacteria</taxon>
        <taxon>Rhodobacterales</taxon>
        <taxon>Roseobacteraceae</taxon>
    </lineage>
</organism>
<dbReference type="SUPFAM" id="SSF53474">
    <property type="entry name" value="alpha/beta-Hydrolases"/>
    <property type="match status" value="1"/>
</dbReference>
<dbReference type="Pfam" id="PF09994">
    <property type="entry name" value="T6SS_Tle1-like_cat"/>
    <property type="match status" value="1"/>
</dbReference>
<dbReference type="InterPro" id="IPR018712">
    <property type="entry name" value="Tle1-like_cat"/>
</dbReference>
<evidence type="ECO:0000313" key="2">
    <source>
        <dbReference type="EMBL" id="TKZ20519.1"/>
    </source>
</evidence>
<proteinExistence type="predicted"/>
<dbReference type="PANTHER" id="PTHR33840:SF1">
    <property type="entry name" value="TLE1 PHOSPHOLIPASE DOMAIN-CONTAINING PROTEIN"/>
    <property type="match status" value="1"/>
</dbReference>
<evidence type="ECO:0000259" key="1">
    <source>
        <dbReference type="Pfam" id="PF09994"/>
    </source>
</evidence>
<comment type="caution">
    <text evidence="2">The sequence shown here is derived from an EMBL/GenBank/DDBJ whole genome shotgun (WGS) entry which is preliminary data.</text>
</comment>
<dbReference type="Proteomes" id="UP000306575">
    <property type="component" value="Unassembled WGS sequence"/>
</dbReference>
<name>A0A4U7N438_9RHOB</name>
<sequence>MGLSKVGKTIWGWLGKPFQSSHTQTRGRGPQTHVIILDGTLSTLEPGYETNAGRTYRLLQEMNGQLTLYYEAGVQWPDWRSTIDVLMGRGLNQQIRRAYGFLASRYRPGDKIFLMGYSRGAFAVRSLAGIIDQVGLLEAAHATERNVRQAYRLYECSPNGDAADAFSEAYCHRRVEIEMVGVWDTVKALGLRLPFFWRLTEDRHAFHNHHLGETIKHGFHALALDETREVFEPVLWTCPNGWDGKAEQVWFRGSHGDIGGQLGTFEDARPLANIPLVWMLENAEDCGVPLPDGWRARFPTNPDAPSVGTWQSWGKMFWFRKPRHVGADRSESIHHSAQPYVQNGQIKAMRIAD</sequence>